<reference evidence="9 10" key="1">
    <citation type="submission" date="2021-09" db="EMBL/GenBank/DDBJ databases">
        <title>Genomic insights and catalytic innovation underlie evolution of tropane alkaloids biosynthesis.</title>
        <authorList>
            <person name="Wang Y.-J."/>
            <person name="Tian T."/>
            <person name="Huang J.-P."/>
            <person name="Huang S.-X."/>
        </authorList>
    </citation>
    <scope>NUCLEOTIDE SEQUENCE [LARGE SCALE GENOMIC DNA]</scope>
    <source>
        <strain evidence="9">KIB-2018</strain>
        <tissue evidence="9">Leaf</tissue>
    </source>
</reference>
<dbReference type="PANTHER" id="PTHR46898:SF3">
    <property type="entry name" value="FUNGAL LIPASE-LIKE DOMAIN-CONTAINING PROTEIN"/>
    <property type="match status" value="1"/>
</dbReference>
<keyword evidence="5" id="KW-0611">Plant defense</keyword>
<dbReference type="AlphaFoldDB" id="A0AAV8SD13"/>
<dbReference type="Pfam" id="PF01764">
    <property type="entry name" value="Lipase_3"/>
    <property type="match status" value="1"/>
</dbReference>
<evidence type="ECO:0008006" key="11">
    <source>
        <dbReference type="Google" id="ProtNLM"/>
    </source>
</evidence>
<dbReference type="EMBL" id="JAIWQS010000011">
    <property type="protein sequence ID" value="KAJ8750116.1"/>
    <property type="molecule type" value="Genomic_DNA"/>
</dbReference>
<evidence type="ECO:0000256" key="6">
    <source>
        <dbReference type="ARBA" id="ARBA00023242"/>
    </source>
</evidence>
<dbReference type="GO" id="GO:0006629">
    <property type="term" value="P:lipid metabolic process"/>
    <property type="evidence" value="ECO:0007669"/>
    <property type="project" value="InterPro"/>
</dbReference>
<dbReference type="SUPFAM" id="SSF53474">
    <property type="entry name" value="alpha/beta-Hydrolases"/>
    <property type="match status" value="1"/>
</dbReference>
<dbReference type="Pfam" id="PF18117">
    <property type="entry name" value="EDS1_EP"/>
    <property type="match status" value="1"/>
</dbReference>
<feature type="domain" description="Fungal lipase-type" evidence="7">
    <location>
        <begin position="117"/>
        <end position="230"/>
    </location>
</feature>
<gene>
    <name evidence="9" type="ORF">K2173_014031</name>
</gene>
<dbReference type="GO" id="GO:0052689">
    <property type="term" value="F:carboxylic ester hydrolase activity"/>
    <property type="evidence" value="ECO:0007669"/>
    <property type="project" value="InterPro"/>
</dbReference>
<comment type="caution">
    <text evidence="9">The sequence shown here is derived from an EMBL/GenBank/DDBJ whole genome shotgun (WGS) entry which is preliminary data.</text>
</comment>
<evidence type="ECO:0000256" key="2">
    <source>
        <dbReference type="ARBA" id="ARBA00004496"/>
    </source>
</evidence>
<name>A0AAV8SD13_9ROSI</name>
<dbReference type="InterPro" id="IPR002921">
    <property type="entry name" value="Fungal_lipase-type"/>
</dbReference>
<dbReference type="PANTHER" id="PTHR46898">
    <property type="entry name" value="SENESCENCE-ASSOCIATED CARBOXYLESTERASE 101"/>
    <property type="match status" value="1"/>
</dbReference>
<accession>A0AAV8SD13</accession>
<evidence type="ECO:0000256" key="4">
    <source>
        <dbReference type="ARBA" id="ARBA00022801"/>
    </source>
</evidence>
<comment type="subcellular location">
    <subcellularLocation>
        <location evidence="2">Cytoplasm</location>
    </subcellularLocation>
    <subcellularLocation>
        <location evidence="1">Nucleus</location>
    </subcellularLocation>
</comment>
<dbReference type="GO" id="GO:0005634">
    <property type="term" value="C:nucleus"/>
    <property type="evidence" value="ECO:0007669"/>
    <property type="project" value="UniProtKB-SubCell"/>
</dbReference>
<dbReference type="GO" id="GO:0006952">
    <property type="term" value="P:defense response"/>
    <property type="evidence" value="ECO:0007669"/>
    <property type="project" value="UniProtKB-KW"/>
</dbReference>
<evidence type="ECO:0000313" key="10">
    <source>
        <dbReference type="Proteomes" id="UP001159364"/>
    </source>
</evidence>
<evidence type="ECO:0000259" key="7">
    <source>
        <dbReference type="Pfam" id="PF01764"/>
    </source>
</evidence>
<evidence type="ECO:0000259" key="8">
    <source>
        <dbReference type="Pfam" id="PF18117"/>
    </source>
</evidence>
<dbReference type="GO" id="GO:0005737">
    <property type="term" value="C:cytoplasm"/>
    <property type="evidence" value="ECO:0007669"/>
    <property type="project" value="UniProtKB-SubCell"/>
</dbReference>
<organism evidence="9 10">
    <name type="scientific">Erythroxylum novogranatense</name>
    <dbReference type="NCBI Taxonomy" id="1862640"/>
    <lineage>
        <taxon>Eukaryota</taxon>
        <taxon>Viridiplantae</taxon>
        <taxon>Streptophyta</taxon>
        <taxon>Embryophyta</taxon>
        <taxon>Tracheophyta</taxon>
        <taxon>Spermatophyta</taxon>
        <taxon>Magnoliopsida</taxon>
        <taxon>eudicotyledons</taxon>
        <taxon>Gunneridae</taxon>
        <taxon>Pentapetalae</taxon>
        <taxon>rosids</taxon>
        <taxon>fabids</taxon>
        <taxon>Malpighiales</taxon>
        <taxon>Erythroxylaceae</taxon>
        <taxon>Erythroxylum</taxon>
    </lineage>
</organism>
<evidence type="ECO:0000256" key="3">
    <source>
        <dbReference type="ARBA" id="ARBA00022490"/>
    </source>
</evidence>
<protein>
    <recommendedName>
        <fullName evidence="11">Senescence-associated carboxylesterase 101</fullName>
    </recommendedName>
</protein>
<dbReference type="InterPro" id="IPR029058">
    <property type="entry name" value="AB_hydrolase_fold"/>
</dbReference>
<keyword evidence="10" id="KW-1185">Reference proteome</keyword>
<evidence type="ECO:0000313" key="9">
    <source>
        <dbReference type="EMBL" id="KAJ8750116.1"/>
    </source>
</evidence>
<dbReference type="InterPro" id="IPR044603">
    <property type="entry name" value="SAG101-like"/>
</dbReference>
<dbReference type="InterPro" id="IPR041266">
    <property type="entry name" value="EDS1_EP"/>
</dbReference>
<sequence>MYDRCFVCICKEISSPIFRSFFLLLCRFCSGTESANLVLSSGLLGQSWSAIWPLYTDVNQQQNLPLLVKWRVVKEPKGTIVAFVTSPLWTQQRLQKEGDLISSSTLKHEKFSQFDFLSSQGNLSFSIHRAAVTLFNAHVNELLDLKKQLHDTSDGIPLIIAGHSLGGSIASLFALLVLNYLNEASIKLPLLCITFGSPLLGDHGLKENISEWSSCFLHVAGNQDMVPRLFIEPSDHPTTPYKPFGAYMMCSQTGCTLVDDPETVSELLKAMNVGKISQASVDYYGKVVKLLESGVILKGNSQLGLSVEDPLLAGIVLQLEVICDHGIQLQPQNGVHNLIELMERREKIRILNKSKELNPKRKLNEVKVRMTYLEWYKKDCKGKEIGYYDCYKQMLSHTSVDVSKHKKYLEMYWRKLVERADRNPRKEGKNIAMTWLYAGTNYRRMVEPLDIAEYYSESGRRDYEKQGRPRHYILLEQWQKEDAERNAGTSTLSNKKKLTVESSLTEDSCFWAKVEEALISCELLREAISRAEEQQSLRQRVIEFEHYAMTQIRNYSVSPEVFLERTSFMKWWKESQEVMGPNHFSPFADFMRNGRYHQYARGCF</sequence>
<keyword evidence="4" id="KW-0378">Hydrolase</keyword>
<dbReference type="Gene3D" id="3.40.50.1820">
    <property type="entry name" value="alpha/beta hydrolase"/>
    <property type="match status" value="1"/>
</dbReference>
<evidence type="ECO:0000256" key="5">
    <source>
        <dbReference type="ARBA" id="ARBA00022821"/>
    </source>
</evidence>
<keyword evidence="6" id="KW-0539">Nucleus</keyword>
<proteinExistence type="predicted"/>
<keyword evidence="3" id="KW-0963">Cytoplasm</keyword>
<feature type="domain" description="EDS1 EP" evidence="8">
    <location>
        <begin position="373"/>
        <end position="589"/>
    </location>
</feature>
<dbReference type="Proteomes" id="UP001159364">
    <property type="component" value="Linkage Group LG11"/>
</dbReference>
<evidence type="ECO:0000256" key="1">
    <source>
        <dbReference type="ARBA" id="ARBA00004123"/>
    </source>
</evidence>